<gene>
    <name evidence="4" type="ORF">LCGC14_1972140</name>
</gene>
<evidence type="ECO:0000256" key="2">
    <source>
        <dbReference type="ARBA" id="ARBA00022980"/>
    </source>
</evidence>
<dbReference type="AlphaFoldDB" id="A0A0F9FBF0"/>
<dbReference type="HAMAP" id="MF_00358">
    <property type="entry name" value="Ribosomal_bS21"/>
    <property type="match status" value="1"/>
</dbReference>
<accession>A0A0F9FBF0</accession>
<organism evidence="4">
    <name type="scientific">marine sediment metagenome</name>
    <dbReference type="NCBI Taxonomy" id="412755"/>
    <lineage>
        <taxon>unclassified sequences</taxon>
        <taxon>metagenomes</taxon>
        <taxon>ecological metagenomes</taxon>
    </lineage>
</organism>
<dbReference type="GO" id="GO:1990904">
    <property type="term" value="C:ribonucleoprotein complex"/>
    <property type="evidence" value="ECO:0007669"/>
    <property type="project" value="UniProtKB-KW"/>
</dbReference>
<dbReference type="InterPro" id="IPR001911">
    <property type="entry name" value="Ribosomal_bS21"/>
</dbReference>
<dbReference type="Pfam" id="PF01165">
    <property type="entry name" value="Ribosomal_S21"/>
    <property type="match status" value="1"/>
</dbReference>
<dbReference type="InterPro" id="IPR038380">
    <property type="entry name" value="Ribosomal_bS21_sf"/>
</dbReference>
<evidence type="ECO:0000256" key="3">
    <source>
        <dbReference type="ARBA" id="ARBA00023274"/>
    </source>
</evidence>
<dbReference type="EMBL" id="LAZR01021909">
    <property type="protein sequence ID" value="KKL83699.1"/>
    <property type="molecule type" value="Genomic_DNA"/>
</dbReference>
<evidence type="ECO:0000256" key="1">
    <source>
        <dbReference type="ARBA" id="ARBA00006640"/>
    </source>
</evidence>
<dbReference type="Gene3D" id="1.20.5.1150">
    <property type="entry name" value="Ribosomal protein S8"/>
    <property type="match status" value="1"/>
</dbReference>
<comment type="caution">
    <text evidence="4">The sequence shown here is derived from an EMBL/GenBank/DDBJ whole genome shotgun (WGS) entry which is preliminary data.</text>
</comment>
<evidence type="ECO:0008006" key="5">
    <source>
        <dbReference type="Google" id="ProtNLM"/>
    </source>
</evidence>
<evidence type="ECO:0000313" key="4">
    <source>
        <dbReference type="EMBL" id="KKL83699.1"/>
    </source>
</evidence>
<sequence length="59" mass="7124">MKKMPVIVEINNGRIEDALRKFKRKVDVAGILDEYKRRQYYLKPSLAKREKRKANAKYR</sequence>
<dbReference type="GO" id="GO:0005840">
    <property type="term" value="C:ribosome"/>
    <property type="evidence" value="ECO:0007669"/>
    <property type="project" value="UniProtKB-KW"/>
</dbReference>
<keyword evidence="2" id="KW-0689">Ribosomal protein</keyword>
<name>A0A0F9FBF0_9ZZZZ</name>
<protein>
    <recommendedName>
        <fullName evidence="5">30S ribosomal protein S21</fullName>
    </recommendedName>
</protein>
<dbReference type="NCBIfam" id="TIGR00030">
    <property type="entry name" value="S21p"/>
    <property type="match status" value="1"/>
</dbReference>
<dbReference type="PRINTS" id="PR00976">
    <property type="entry name" value="RIBOSOMALS21"/>
</dbReference>
<reference evidence="4" key="1">
    <citation type="journal article" date="2015" name="Nature">
        <title>Complex archaea that bridge the gap between prokaryotes and eukaryotes.</title>
        <authorList>
            <person name="Spang A."/>
            <person name="Saw J.H."/>
            <person name="Jorgensen S.L."/>
            <person name="Zaremba-Niedzwiedzka K."/>
            <person name="Martijn J."/>
            <person name="Lind A.E."/>
            <person name="van Eijk R."/>
            <person name="Schleper C."/>
            <person name="Guy L."/>
            <person name="Ettema T.J."/>
        </authorList>
    </citation>
    <scope>NUCLEOTIDE SEQUENCE</scope>
</reference>
<dbReference type="GO" id="GO:0006412">
    <property type="term" value="P:translation"/>
    <property type="evidence" value="ECO:0007669"/>
    <property type="project" value="InterPro"/>
</dbReference>
<comment type="similarity">
    <text evidence="1">Belongs to the bacterial ribosomal protein bS21 family.</text>
</comment>
<dbReference type="GO" id="GO:0003735">
    <property type="term" value="F:structural constituent of ribosome"/>
    <property type="evidence" value="ECO:0007669"/>
    <property type="project" value="InterPro"/>
</dbReference>
<keyword evidence="3" id="KW-0687">Ribonucleoprotein</keyword>
<proteinExistence type="inferred from homology"/>